<organism evidence="1 2">
    <name type="scientific">Plakobranchus ocellatus</name>
    <dbReference type="NCBI Taxonomy" id="259542"/>
    <lineage>
        <taxon>Eukaryota</taxon>
        <taxon>Metazoa</taxon>
        <taxon>Spiralia</taxon>
        <taxon>Lophotrochozoa</taxon>
        <taxon>Mollusca</taxon>
        <taxon>Gastropoda</taxon>
        <taxon>Heterobranchia</taxon>
        <taxon>Euthyneura</taxon>
        <taxon>Panpulmonata</taxon>
        <taxon>Sacoglossa</taxon>
        <taxon>Placobranchoidea</taxon>
        <taxon>Plakobranchidae</taxon>
        <taxon>Plakobranchus</taxon>
    </lineage>
</organism>
<name>A0AAV4D8S5_9GAST</name>
<proteinExistence type="predicted"/>
<evidence type="ECO:0000313" key="2">
    <source>
        <dbReference type="Proteomes" id="UP000735302"/>
    </source>
</evidence>
<comment type="caution">
    <text evidence="1">The sequence shown here is derived from an EMBL/GenBank/DDBJ whole genome shotgun (WGS) entry which is preliminary data.</text>
</comment>
<accession>A0AAV4D8S5</accession>
<sequence>MSLTKNFLNFKRRLIGQSPKQEHMNNKMKRRAPILFRTTGSGTRRTILLRSPGSRHVHIWLYLTSADVDDLIFTLFGTTGTQGTILLRSPGSQRVHIWLYLTSADNNWYSRNYSAQEPWLNLTSADADDLIFTLFRATGTRTILLRSPGSQRVHFWLCLTSADADDLISTLLGNLDIVFIGKPTYEHVA</sequence>
<dbReference type="AlphaFoldDB" id="A0AAV4D8S5"/>
<gene>
    <name evidence="1" type="ORF">PoB_006684100</name>
</gene>
<reference evidence="1 2" key="1">
    <citation type="journal article" date="2021" name="Elife">
        <title>Chloroplast acquisition without the gene transfer in kleptoplastic sea slugs, Plakobranchus ocellatus.</title>
        <authorList>
            <person name="Maeda T."/>
            <person name="Takahashi S."/>
            <person name="Yoshida T."/>
            <person name="Shimamura S."/>
            <person name="Takaki Y."/>
            <person name="Nagai Y."/>
            <person name="Toyoda A."/>
            <person name="Suzuki Y."/>
            <person name="Arimoto A."/>
            <person name="Ishii H."/>
            <person name="Satoh N."/>
            <person name="Nishiyama T."/>
            <person name="Hasebe M."/>
            <person name="Maruyama T."/>
            <person name="Minagawa J."/>
            <person name="Obokata J."/>
            <person name="Shigenobu S."/>
        </authorList>
    </citation>
    <scope>NUCLEOTIDE SEQUENCE [LARGE SCALE GENOMIC DNA]</scope>
</reference>
<evidence type="ECO:0000313" key="1">
    <source>
        <dbReference type="EMBL" id="GFO40336.1"/>
    </source>
</evidence>
<dbReference type="EMBL" id="BLXT01007613">
    <property type="protein sequence ID" value="GFO40336.1"/>
    <property type="molecule type" value="Genomic_DNA"/>
</dbReference>
<keyword evidence="2" id="KW-1185">Reference proteome</keyword>
<protein>
    <submittedName>
        <fullName evidence="1">Uncharacterized protein</fullName>
    </submittedName>
</protein>
<dbReference type="Proteomes" id="UP000735302">
    <property type="component" value="Unassembled WGS sequence"/>
</dbReference>